<keyword evidence="2" id="KW-0560">Oxidoreductase</keyword>
<accession>A0A0D6QTM2</accession>
<dbReference type="InterPro" id="IPR002347">
    <property type="entry name" value="SDR_fam"/>
</dbReference>
<dbReference type="EMBL" id="GCKF01045558">
    <property type="protein sequence ID" value="JAG93811.1"/>
    <property type="molecule type" value="Transcribed_RNA"/>
</dbReference>
<dbReference type="Pfam" id="PF13561">
    <property type="entry name" value="adh_short_C2"/>
    <property type="match status" value="1"/>
</dbReference>
<evidence type="ECO:0000256" key="1">
    <source>
        <dbReference type="ARBA" id="ARBA00022857"/>
    </source>
</evidence>
<evidence type="ECO:0008006" key="4">
    <source>
        <dbReference type="Google" id="ProtNLM"/>
    </source>
</evidence>
<dbReference type="PANTHER" id="PTHR42898">
    <property type="entry name" value="TROPINONE REDUCTASE"/>
    <property type="match status" value="1"/>
</dbReference>
<sequence length="160" mass="17218">MGESTSSNSRQQRWSLQGMTALVTGGTKGIGKAVVEELAGFGAIVYTCGRNENDLNECLTAWKVAGLNVEGSNCDLLLRSAREELIEKVSSFCNGKLNILLLEDEECVKNILERTPLDHIAEPQEVSSLVAFLCLPAASYITGQVISVDGGMTVNGFYVK</sequence>
<organism evidence="3">
    <name type="scientific">Araucaria cunninghamii</name>
    <name type="common">Hoop pine</name>
    <name type="synonym">Moreton Bay pine</name>
    <dbReference type="NCBI Taxonomy" id="56994"/>
    <lineage>
        <taxon>Eukaryota</taxon>
        <taxon>Viridiplantae</taxon>
        <taxon>Streptophyta</taxon>
        <taxon>Embryophyta</taxon>
        <taxon>Tracheophyta</taxon>
        <taxon>Spermatophyta</taxon>
        <taxon>Pinopsida</taxon>
        <taxon>Pinidae</taxon>
        <taxon>Conifers II</taxon>
        <taxon>Araucariales</taxon>
        <taxon>Araucariaceae</taxon>
        <taxon>Araucaria</taxon>
    </lineage>
</organism>
<name>A0A0D6QTM2_ARACU</name>
<dbReference type="InterPro" id="IPR045000">
    <property type="entry name" value="TR"/>
</dbReference>
<evidence type="ECO:0000256" key="2">
    <source>
        <dbReference type="ARBA" id="ARBA00023002"/>
    </source>
</evidence>
<evidence type="ECO:0000313" key="3">
    <source>
        <dbReference type="EMBL" id="JAG93811.1"/>
    </source>
</evidence>
<dbReference type="AlphaFoldDB" id="A0A0D6QTM2"/>
<dbReference type="GO" id="GO:0016491">
    <property type="term" value="F:oxidoreductase activity"/>
    <property type="evidence" value="ECO:0007669"/>
    <property type="project" value="UniProtKB-KW"/>
</dbReference>
<protein>
    <recommendedName>
        <fullName evidence="4">Tropinone reductase I</fullName>
    </recommendedName>
</protein>
<dbReference type="InterPro" id="IPR036291">
    <property type="entry name" value="NAD(P)-bd_dom_sf"/>
</dbReference>
<keyword evidence="1" id="KW-0521">NADP</keyword>
<dbReference type="Gene3D" id="3.40.50.720">
    <property type="entry name" value="NAD(P)-binding Rossmann-like Domain"/>
    <property type="match status" value="2"/>
</dbReference>
<dbReference type="PANTHER" id="PTHR42898:SF79">
    <property type="entry name" value="NAD(P)-BINDING ROSSMANN-FOLD PROTEIN"/>
    <property type="match status" value="1"/>
</dbReference>
<reference evidence="3" key="1">
    <citation type="submission" date="2015-03" db="EMBL/GenBank/DDBJ databases">
        <title>A transcriptome of Araucaria cunninghamii, an australian fine timber species.</title>
        <authorList>
            <person name="Jing Yi C.J.Y."/>
            <person name="Yin San L.Y.S."/>
            <person name="Abdul Karim S.S."/>
            <person name="Wan Azmi N.N."/>
            <person name="Hercus R.R."/>
            <person name="Croft L.L."/>
        </authorList>
    </citation>
    <scope>NUCLEOTIDE SEQUENCE</scope>
    <source>
        <strain evidence="3">MI0301</strain>
        <tissue evidence="3">Leaf</tissue>
    </source>
</reference>
<dbReference type="SUPFAM" id="SSF51735">
    <property type="entry name" value="NAD(P)-binding Rossmann-fold domains"/>
    <property type="match status" value="1"/>
</dbReference>
<dbReference type="Pfam" id="PF00106">
    <property type="entry name" value="adh_short"/>
    <property type="match status" value="1"/>
</dbReference>
<proteinExistence type="predicted"/>